<dbReference type="InterPro" id="IPR002318">
    <property type="entry name" value="Ala-tRNA-lgiase_IIc"/>
</dbReference>
<name>A0A1T4VG49_9GAMM</name>
<dbReference type="Gene3D" id="3.30.54.20">
    <property type="match status" value="1"/>
</dbReference>
<keyword evidence="9 12" id="KW-0694">RNA-binding</keyword>
<comment type="subcellular location">
    <subcellularLocation>
        <location evidence="1 12">Cytoplasm</location>
    </subcellularLocation>
</comment>
<dbReference type="Gene3D" id="6.10.250.550">
    <property type="match status" value="1"/>
</dbReference>
<dbReference type="Gene3D" id="3.10.310.40">
    <property type="match status" value="1"/>
</dbReference>
<dbReference type="GO" id="GO:0006419">
    <property type="term" value="P:alanyl-tRNA aminoacylation"/>
    <property type="evidence" value="ECO:0007669"/>
    <property type="project" value="UniProtKB-UniRule"/>
</dbReference>
<comment type="domain">
    <text evidence="12">Consists of three domains; the N-terminal catalytic domain, the editing domain and the C-terminal C-Ala domain. The editing domain removes incorrectly charged amino acids, while the C-Ala domain, along with tRNA(Ala), serves as a bridge to cooperatively bring together the editing and aminoacylation centers thus stimulating deacylation of misacylated tRNAs.</text>
</comment>
<evidence type="ECO:0000256" key="6">
    <source>
        <dbReference type="ARBA" id="ARBA00022741"/>
    </source>
</evidence>
<dbReference type="InterPro" id="IPR050058">
    <property type="entry name" value="Ala-tRNA_ligase"/>
</dbReference>
<evidence type="ECO:0000256" key="5">
    <source>
        <dbReference type="ARBA" id="ARBA00022723"/>
    </source>
</evidence>
<gene>
    <name evidence="12" type="primary">alaS</name>
    <name evidence="16" type="ORF">SAMN02745213_01461</name>
</gene>
<comment type="function">
    <text evidence="12">Catalyzes the attachment of alanine to tRNA(Ala) in a two-step reaction: alanine is first activated by ATP to form Ala-AMP and then transferred to the acceptor end of tRNA(Ala). Also edits incorrectly charged Ser-tRNA(Ala) and Gly-tRNA(Ala) via its editing domain.</text>
</comment>
<dbReference type="GO" id="GO:0005829">
    <property type="term" value="C:cytosol"/>
    <property type="evidence" value="ECO:0007669"/>
    <property type="project" value="TreeGrafter"/>
</dbReference>
<comment type="cofactor">
    <cofactor evidence="12">
        <name>Zn(2+)</name>
        <dbReference type="ChEBI" id="CHEBI:29105"/>
    </cofactor>
    <text evidence="12">Binds 1 zinc ion per subunit.</text>
</comment>
<dbReference type="PRINTS" id="PR00980">
    <property type="entry name" value="TRNASYNTHALA"/>
</dbReference>
<evidence type="ECO:0000256" key="1">
    <source>
        <dbReference type="ARBA" id="ARBA00004496"/>
    </source>
</evidence>
<dbReference type="InterPro" id="IPR012947">
    <property type="entry name" value="tRNA_SAD"/>
</dbReference>
<dbReference type="InterPro" id="IPR018163">
    <property type="entry name" value="Thr/Ala-tRNA-synth_IIc_edit"/>
</dbReference>
<dbReference type="FunFam" id="2.40.30.130:FF:000001">
    <property type="entry name" value="Alanine--tRNA ligase"/>
    <property type="match status" value="1"/>
</dbReference>
<dbReference type="EMBL" id="FUXX01000023">
    <property type="protein sequence ID" value="SKA63896.1"/>
    <property type="molecule type" value="Genomic_DNA"/>
</dbReference>
<dbReference type="InterPro" id="IPR018162">
    <property type="entry name" value="Ala-tRNA-ligase_IIc_anticod-bd"/>
</dbReference>
<keyword evidence="7 12" id="KW-0862">Zinc</keyword>
<evidence type="ECO:0000313" key="16">
    <source>
        <dbReference type="EMBL" id="SKA63896.1"/>
    </source>
</evidence>
<dbReference type="STRING" id="83771.SAMN02910357_00552"/>
<dbReference type="InterPro" id="IPR009000">
    <property type="entry name" value="Transl_B-barrel_sf"/>
</dbReference>
<dbReference type="SUPFAM" id="SSF101353">
    <property type="entry name" value="Putative anticodon-binding domain of alanyl-tRNA synthetase (AlaRS)"/>
    <property type="match status" value="1"/>
</dbReference>
<comment type="similarity">
    <text evidence="2 12">Belongs to the class-II aminoacyl-tRNA synthetase family.</text>
</comment>
<dbReference type="Gene3D" id="3.30.930.10">
    <property type="entry name" value="Bira Bifunctional Protein, Domain 2"/>
    <property type="match status" value="1"/>
</dbReference>
<evidence type="ECO:0000256" key="12">
    <source>
        <dbReference type="HAMAP-Rule" id="MF_00036"/>
    </source>
</evidence>
<dbReference type="PANTHER" id="PTHR11777">
    <property type="entry name" value="ALANYL-TRNA SYNTHETASE"/>
    <property type="match status" value="1"/>
</dbReference>
<evidence type="ECO:0000256" key="13">
    <source>
        <dbReference type="SAM" id="Coils"/>
    </source>
</evidence>
<dbReference type="GO" id="GO:0045892">
    <property type="term" value="P:negative regulation of DNA-templated transcription"/>
    <property type="evidence" value="ECO:0007669"/>
    <property type="project" value="TreeGrafter"/>
</dbReference>
<dbReference type="SUPFAM" id="SSF50447">
    <property type="entry name" value="Translation proteins"/>
    <property type="match status" value="1"/>
</dbReference>
<dbReference type="Pfam" id="PF01411">
    <property type="entry name" value="tRNA-synt_2c"/>
    <property type="match status" value="1"/>
</dbReference>
<dbReference type="GO" id="GO:0008270">
    <property type="term" value="F:zinc ion binding"/>
    <property type="evidence" value="ECO:0007669"/>
    <property type="project" value="UniProtKB-UniRule"/>
</dbReference>
<dbReference type="GO" id="GO:0002161">
    <property type="term" value="F:aminoacyl-tRNA deacylase activity"/>
    <property type="evidence" value="ECO:0007669"/>
    <property type="project" value="TreeGrafter"/>
</dbReference>
<feature type="binding site" evidence="12">
    <location>
        <position position="666"/>
    </location>
    <ligand>
        <name>Zn(2+)</name>
        <dbReference type="ChEBI" id="CHEBI:29105"/>
    </ligand>
</feature>
<dbReference type="FunFam" id="3.30.54.20:FF:000001">
    <property type="entry name" value="Alanine--tRNA ligase"/>
    <property type="match status" value="1"/>
</dbReference>
<dbReference type="Pfam" id="PF02272">
    <property type="entry name" value="DHHA1"/>
    <property type="match status" value="1"/>
</dbReference>
<dbReference type="InterPro" id="IPR023033">
    <property type="entry name" value="Ala_tRNA_ligase_euk/bac"/>
</dbReference>
<keyword evidence="3 12" id="KW-0820">tRNA-binding</keyword>
<feature type="domain" description="FHA" evidence="14">
    <location>
        <begin position="537"/>
        <end position="594"/>
    </location>
</feature>
<accession>A0A1T4VG49</accession>
<protein>
    <recommendedName>
        <fullName evidence="12">Alanine--tRNA ligase</fullName>
        <ecNumber evidence="12">6.1.1.7</ecNumber>
    </recommendedName>
    <alternativeName>
        <fullName evidence="12">Alanyl-tRNA synthetase</fullName>
        <shortName evidence="12">AlaRS</shortName>
    </alternativeName>
</protein>
<dbReference type="Proteomes" id="UP000242432">
    <property type="component" value="Unassembled WGS sequence"/>
</dbReference>
<evidence type="ECO:0000256" key="10">
    <source>
        <dbReference type="ARBA" id="ARBA00022917"/>
    </source>
</evidence>
<organism evidence="16 17">
    <name type="scientific">Succinivibrio dextrinosolvens DSM 3072</name>
    <dbReference type="NCBI Taxonomy" id="1123324"/>
    <lineage>
        <taxon>Bacteria</taxon>
        <taxon>Pseudomonadati</taxon>
        <taxon>Pseudomonadota</taxon>
        <taxon>Gammaproteobacteria</taxon>
        <taxon>Aeromonadales</taxon>
        <taxon>Succinivibrionaceae</taxon>
        <taxon>Succinivibrio</taxon>
    </lineage>
</organism>
<comment type="catalytic activity">
    <reaction evidence="12">
        <text>tRNA(Ala) + L-alanine + ATP = L-alanyl-tRNA(Ala) + AMP + diphosphate</text>
        <dbReference type="Rhea" id="RHEA:12540"/>
        <dbReference type="Rhea" id="RHEA-COMP:9657"/>
        <dbReference type="Rhea" id="RHEA-COMP:9923"/>
        <dbReference type="ChEBI" id="CHEBI:30616"/>
        <dbReference type="ChEBI" id="CHEBI:33019"/>
        <dbReference type="ChEBI" id="CHEBI:57972"/>
        <dbReference type="ChEBI" id="CHEBI:78442"/>
        <dbReference type="ChEBI" id="CHEBI:78497"/>
        <dbReference type="ChEBI" id="CHEBI:456215"/>
        <dbReference type="EC" id="6.1.1.7"/>
    </reaction>
</comment>
<feature type="binding site" evidence="12">
    <location>
        <position position="670"/>
    </location>
    <ligand>
        <name>Zn(2+)</name>
        <dbReference type="ChEBI" id="CHEBI:29105"/>
    </ligand>
</feature>
<reference evidence="17" key="1">
    <citation type="submission" date="2017-02" db="EMBL/GenBank/DDBJ databases">
        <authorList>
            <person name="Varghese N."/>
            <person name="Submissions S."/>
        </authorList>
    </citation>
    <scope>NUCLEOTIDE SEQUENCE [LARGE SCALE GENOMIC DNA]</scope>
    <source>
        <strain evidence="17">DSM 3072</strain>
    </source>
</reference>
<dbReference type="FunFam" id="3.30.980.10:FF:000004">
    <property type="entry name" value="Alanine--tRNA ligase, cytoplasmic"/>
    <property type="match status" value="1"/>
</dbReference>
<keyword evidence="12" id="KW-0963">Cytoplasm</keyword>
<keyword evidence="6 12" id="KW-0547">Nucleotide-binding</keyword>
<dbReference type="HAMAP" id="MF_00036_B">
    <property type="entry name" value="Ala_tRNA_synth_B"/>
    <property type="match status" value="1"/>
</dbReference>
<dbReference type="CDD" id="cd00673">
    <property type="entry name" value="AlaRS_core"/>
    <property type="match status" value="1"/>
</dbReference>
<keyword evidence="11 12" id="KW-0030">Aminoacyl-tRNA synthetase</keyword>
<evidence type="ECO:0000256" key="3">
    <source>
        <dbReference type="ARBA" id="ARBA00022555"/>
    </source>
</evidence>
<dbReference type="InterPro" id="IPR000253">
    <property type="entry name" value="FHA_dom"/>
</dbReference>
<feature type="binding site" evidence="12">
    <location>
        <position position="564"/>
    </location>
    <ligand>
        <name>Zn(2+)</name>
        <dbReference type="ChEBI" id="CHEBI:29105"/>
    </ligand>
</feature>
<evidence type="ECO:0000256" key="9">
    <source>
        <dbReference type="ARBA" id="ARBA00022884"/>
    </source>
</evidence>
<dbReference type="Gene3D" id="2.40.30.130">
    <property type="match status" value="1"/>
</dbReference>
<feature type="coiled-coil region" evidence="13">
    <location>
        <begin position="733"/>
        <end position="760"/>
    </location>
</feature>
<feature type="binding site" evidence="12">
    <location>
        <position position="568"/>
    </location>
    <ligand>
        <name>Zn(2+)</name>
        <dbReference type="ChEBI" id="CHEBI:29105"/>
    </ligand>
</feature>
<sequence length="877" mass="96888">MYMTTDQIRDAYLKFFEEHGHTIVRSSSLVPYNDPTLLFTNAGMNQFKDIYLGKEKRDYVRATTAQKCVRAGGKQNDLDNVGYTARHHTFFEMLGNFSFGDYFKKEAITFAWTLLTEVYKLPKESLMVTVYDKDDEAYNIWKDIVGIPENKIVRIGDNKGGLYESDNFWQMGDTGPCGPCSEIFYDHGEDVQGGPPGSPDEDGDRFIEIWNIVFMQYNRKIDGTFEKLAKPMIDNGLGLERIAAVLQGVHSNYEIDLFVELEKTVASILGVSDLNDKSLRVIADHIRSCSFLIADGVLPSNEGRGYVLRRIIRRAVRHGRLLGAKEVFFYKIVSKLVELMGKAYPELVAQQALIERTLKKEEEQFLNTLDRGLALLENELTKLGDSKTVPGDVAFKLYDTYGFPADLTNDVVRDRGYVVDMEGFDKCMAEQKARAKSASTFGIDYNKELKITENTVFTGYDGLESESKITHIFKDGQEVDSISTDENAVIVLDKTPFYGEMGGQVGDKGIITIGDNARFIVEDTKHVAKATIHIGRVDIGQFDKNATVQAKVDAVNRADIARHHSATHLLDSALRIVVGESVAQKGSYVANDRLRFDYSHSKPLTLAERKAVADLVNEQIQANLPVKTECMDLDSAKKSGAIALFDEKYEENVRVVSMGDFSKELCGGTHTAMTGDLGAFVLLSDESIASGIRRIEALVGKSAVEYLDEVFAEVGAARSLLKVGGSSNIADKVEQMLEHAKSLEKENEILKEKIVALESASLVEKARDVKGVPVICSKIDNYGAKELRIAIDNLKCRMQTYIIVLGSVSEDGKVSLIAAVSKDLISKIKAGDLIKEVATYVGGKGGGRPDMAQAGGTNPEGLDKALSSVEHIVSERV</sequence>
<keyword evidence="8 12" id="KW-0067">ATP-binding</keyword>
<dbReference type="FunFam" id="3.30.930.10:FF:000004">
    <property type="entry name" value="Alanine--tRNA ligase"/>
    <property type="match status" value="1"/>
</dbReference>
<dbReference type="AlphaFoldDB" id="A0A1T4VG49"/>
<dbReference type="InterPro" id="IPR018165">
    <property type="entry name" value="Ala-tRNA-synth_IIc_core"/>
</dbReference>
<dbReference type="InterPro" id="IPR003156">
    <property type="entry name" value="DHHA1_dom"/>
</dbReference>
<keyword evidence="4 12" id="KW-0436">Ligase</keyword>
<dbReference type="PROSITE" id="PS50006">
    <property type="entry name" value="FHA_DOMAIN"/>
    <property type="match status" value="1"/>
</dbReference>
<dbReference type="PANTHER" id="PTHR11777:SF9">
    <property type="entry name" value="ALANINE--TRNA LIGASE, CYTOPLASMIC"/>
    <property type="match status" value="1"/>
</dbReference>
<evidence type="ECO:0000313" key="17">
    <source>
        <dbReference type="Proteomes" id="UP000242432"/>
    </source>
</evidence>
<dbReference type="EC" id="6.1.1.7" evidence="12"/>
<keyword evidence="10 12" id="KW-0648">Protein biosynthesis</keyword>
<dbReference type="SUPFAM" id="SSF55681">
    <property type="entry name" value="Class II aaRS and biotin synthetases"/>
    <property type="match status" value="1"/>
</dbReference>
<dbReference type="FunFam" id="3.10.310.40:FF:000001">
    <property type="entry name" value="Alanine--tRNA ligase"/>
    <property type="match status" value="1"/>
</dbReference>
<dbReference type="RefSeq" id="WP_078928905.1">
    <property type="nucleotide sequence ID" value="NZ_FUXX01000023.1"/>
</dbReference>
<proteinExistence type="inferred from homology"/>
<dbReference type="GO" id="GO:0004813">
    <property type="term" value="F:alanine-tRNA ligase activity"/>
    <property type="evidence" value="ECO:0007669"/>
    <property type="project" value="UniProtKB-UniRule"/>
</dbReference>
<dbReference type="NCBIfam" id="TIGR00344">
    <property type="entry name" value="alaS"/>
    <property type="match status" value="1"/>
</dbReference>
<keyword evidence="5 12" id="KW-0479">Metal-binding</keyword>
<evidence type="ECO:0000256" key="2">
    <source>
        <dbReference type="ARBA" id="ARBA00008226"/>
    </source>
</evidence>
<dbReference type="SMART" id="SM00863">
    <property type="entry name" value="tRNA_SAD"/>
    <property type="match status" value="1"/>
</dbReference>
<evidence type="ECO:0000259" key="15">
    <source>
        <dbReference type="PROSITE" id="PS50860"/>
    </source>
</evidence>
<keyword evidence="17" id="KW-1185">Reference proteome</keyword>
<evidence type="ECO:0000256" key="8">
    <source>
        <dbReference type="ARBA" id="ARBA00022840"/>
    </source>
</evidence>
<feature type="domain" description="Alanyl-transfer RNA synthetases family profile" evidence="15">
    <location>
        <begin position="3"/>
        <end position="709"/>
    </location>
</feature>
<evidence type="ECO:0000256" key="7">
    <source>
        <dbReference type="ARBA" id="ARBA00022833"/>
    </source>
</evidence>
<dbReference type="GO" id="GO:0005524">
    <property type="term" value="F:ATP binding"/>
    <property type="evidence" value="ECO:0007669"/>
    <property type="project" value="UniProtKB-UniRule"/>
</dbReference>
<evidence type="ECO:0000259" key="14">
    <source>
        <dbReference type="PROSITE" id="PS50006"/>
    </source>
</evidence>
<dbReference type="GO" id="GO:0000049">
    <property type="term" value="F:tRNA binding"/>
    <property type="evidence" value="ECO:0007669"/>
    <property type="project" value="UniProtKB-KW"/>
</dbReference>
<dbReference type="Pfam" id="PF07973">
    <property type="entry name" value="tRNA_SAD"/>
    <property type="match status" value="1"/>
</dbReference>
<dbReference type="InterPro" id="IPR018164">
    <property type="entry name" value="Ala-tRNA-synth_IIc_N"/>
</dbReference>
<dbReference type="SUPFAM" id="SSF55186">
    <property type="entry name" value="ThrRS/AlaRS common domain"/>
    <property type="match status" value="1"/>
</dbReference>
<dbReference type="PROSITE" id="PS50860">
    <property type="entry name" value="AA_TRNA_LIGASE_II_ALA"/>
    <property type="match status" value="1"/>
</dbReference>
<keyword evidence="13" id="KW-0175">Coiled coil</keyword>
<evidence type="ECO:0000256" key="4">
    <source>
        <dbReference type="ARBA" id="ARBA00022598"/>
    </source>
</evidence>
<dbReference type="InterPro" id="IPR045864">
    <property type="entry name" value="aa-tRNA-synth_II/BPL/LPL"/>
</dbReference>
<dbReference type="Gene3D" id="3.30.980.10">
    <property type="entry name" value="Threonyl-trna Synthetase, Chain A, domain 2"/>
    <property type="match status" value="1"/>
</dbReference>
<evidence type="ECO:0000256" key="11">
    <source>
        <dbReference type="ARBA" id="ARBA00023146"/>
    </source>
</evidence>